<comment type="caution">
    <text evidence="2">The sequence shown here is derived from an EMBL/GenBank/DDBJ whole genome shotgun (WGS) entry which is preliminary data.</text>
</comment>
<evidence type="ECO:0000313" key="2">
    <source>
        <dbReference type="EMBL" id="KAG6534420.1"/>
    </source>
</evidence>
<feature type="region of interest" description="Disordered" evidence="1">
    <location>
        <begin position="1"/>
        <end position="32"/>
    </location>
</feature>
<dbReference type="Proteomes" id="UP000734854">
    <property type="component" value="Unassembled WGS sequence"/>
</dbReference>
<dbReference type="EMBL" id="JACMSC010000002">
    <property type="protein sequence ID" value="KAG6534420.1"/>
    <property type="molecule type" value="Genomic_DNA"/>
</dbReference>
<dbReference type="Pfam" id="PF14223">
    <property type="entry name" value="Retrotran_gag_2"/>
    <property type="match status" value="1"/>
</dbReference>
<feature type="region of interest" description="Disordered" evidence="1">
    <location>
        <begin position="134"/>
        <end position="171"/>
    </location>
</feature>
<proteinExistence type="predicted"/>
<protein>
    <submittedName>
        <fullName evidence="2">Uncharacterized protein</fullName>
    </submittedName>
</protein>
<organism evidence="2 3">
    <name type="scientific">Zingiber officinale</name>
    <name type="common">Ginger</name>
    <name type="synonym">Amomum zingiber</name>
    <dbReference type="NCBI Taxonomy" id="94328"/>
    <lineage>
        <taxon>Eukaryota</taxon>
        <taxon>Viridiplantae</taxon>
        <taxon>Streptophyta</taxon>
        <taxon>Embryophyta</taxon>
        <taxon>Tracheophyta</taxon>
        <taxon>Spermatophyta</taxon>
        <taxon>Magnoliopsida</taxon>
        <taxon>Liliopsida</taxon>
        <taxon>Zingiberales</taxon>
        <taxon>Zingiberaceae</taxon>
        <taxon>Zingiber</taxon>
    </lineage>
</organism>
<accession>A0A8J5IFC1</accession>
<dbReference type="PANTHER" id="PTHR35317:SF18">
    <property type="entry name" value="RNA-DIRECTED DNA POLYMERASE"/>
    <property type="match status" value="1"/>
</dbReference>
<dbReference type="AlphaFoldDB" id="A0A8J5IFC1"/>
<keyword evidence="3" id="KW-1185">Reference proteome</keyword>
<evidence type="ECO:0000313" key="3">
    <source>
        <dbReference type="Proteomes" id="UP000734854"/>
    </source>
</evidence>
<gene>
    <name evidence="2" type="ORF">ZIOFF_008306</name>
</gene>
<reference evidence="2 3" key="1">
    <citation type="submission" date="2020-08" db="EMBL/GenBank/DDBJ databases">
        <title>Plant Genome Project.</title>
        <authorList>
            <person name="Zhang R.-G."/>
        </authorList>
    </citation>
    <scope>NUCLEOTIDE SEQUENCE [LARGE SCALE GENOMIC DNA]</scope>
    <source>
        <tissue evidence="2">Rhizome</tissue>
    </source>
</reference>
<sequence>MTAMEEDDFEPTKISTTDDGDSLVGNDPTPTQESVAPIRYLQLMSARDYLEALRSSPLTHSVNAHVHGGGASREMDEGTACEHTAGAACEHVRDTTHVHVDGRTIHSHVGLATRDNVHECANRDVAAQSAIMRGLASHERPSPHERKRSRRPWPRERPWPDDPTQSDSPMASKNVIADLTKGDKLDGTNYDIWHQKIQYLLNEQELLDHITTSMTPPAEGNTAQHQQDQETYNSWFNKDHSTHIILLSSMQDDLIGDFEKCKTAKDMWDNLKIAFGGTSTMRLRALVLKFETLRKDPRQNMTSISR</sequence>
<name>A0A8J5IFC1_ZINOF</name>
<dbReference type="PANTHER" id="PTHR35317">
    <property type="entry name" value="OS04G0629600 PROTEIN"/>
    <property type="match status" value="1"/>
</dbReference>
<evidence type="ECO:0000256" key="1">
    <source>
        <dbReference type="SAM" id="MobiDB-lite"/>
    </source>
</evidence>